<dbReference type="GeneID" id="75827687"/>
<reference evidence="1" key="1">
    <citation type="journal article" date="2021" name="J Fungi (Basel)">
        <title>Genomic and Metabolomic Analyses of the Marine Fungus Emericellopsis cladophorae: Insights into Saltwater Adaptability Mechanisms and Its Biosynthetic Potential.</title>
        <authorList>
            <person name="Goncalves M.F.M."/>
            <person name="Hilario S."/>
            <person name="Van de Peer Y."/>
            <person name="Esteves A.C."/>
            <person name="Alves A."/>
        </authorList>
    </citation>
    <scope>NUCLEOTIDE SEQUENCE</scope>
    <source>
        <strain evidence="1">MUM 19.33</strain>
    </source>
</reference>
<sequence>MLGPIRPFDFLVEASNPAFKKVINGDSVVLGYRWPHGYGSRPATTTAQNGLVLSQICGIEFQEDCEGIARDATLTG</sequence>
<reference evidence="1" key="2">
    <citation type="submission" date="2022-07" db="EMBL/GenBank/DDBJ databases">
        <authorList>
            <person name="Goncalves M.F.M."/>
            <person name="Hilario S."/>
            <person name="Van De Peer Y."/>
            <person name="Esteves A.C."/>
            <person name="Alves A."/>
        </authorList>
    </citation>
    <scope>NUCLEOTIDE SEQUENCE</scope>
    <source>
        <strain evidence="1">MUM 19.33</strain>
    </source>
</reference>
<dbReference type="Proteomes" id="UP001055219">
    <property type="component" value="Unassembled WGS sequence"/>
</dbReference>
<organism evidence="1 2">
    <name type="scientific">Emericellopsis cladophorae</name>
    <dbReference type="NCBI Taxonomy" id="2686198"/>
    <lineage>
        <taxon>Eukaryota</taxon>
        <taxon>Fungi</taxon>
        <taxon>Dikarya</taxon>
        <taxon>Ascomycota</taxon>
        <taxon>Pezizomycotina</taxon>
        <taxon>Sordariomycetes</taxon>
        <taxon>Hypocreomycetidae</taxon>
        <taxon>Hypocreales</taxon>
        <taxon>Bionectriaceae</taxon>
        <taxon>Emericellopsis</taxon>
    </lineage>
</organism>
<dbReference type="RefSeq" id="XP_051361520.1">
    <property type="nucleotide sequence ID" value="XM_051507221.1"/>
</dbReference>
<dbReference type="AlphaFoldDB" id="A0A9Q0BDX9"/>
<name>A0A9Q0BDX9_9HYPO</name>
<evidence type="ECO:0000313" key="2">
    <source>
        <dbReference type="Proteomes" id="UP001055219"/>
    </source>
</evidence>
<accession>A0A9Q0BDX9</accession>
<dbReference type="EMBL" id="JAGIXG020000029">
    <property type="protein sequence ID" value="KAI6780664.1"/>
    <property type="molecule type" value="Genomic_DNA"/>
</dbReference>
<evidence type="ECO:0000313" key="1">
    <source>
        <dbReference type="EMBL" id="KAI6780664.1"/>
    </source>
</evidence>
<comment type="caution">
    <text evidence="1">The sequence shown here is derived from an EMBL/GenBank/DDBJ whole genome shotgun (WGS) entry which is preliminary data.</text>
</comment>
<keyword evidence="2" id="KW-1185">Reference proteome</keyword>
<protein>
    <submittedName>
        <fullName evidence="1">Uncharacterized protein</fullName>
    </submittedName>
</protein>
<proteinExistence type="predicted"/>
<gene>
    <name evidence="1" type="ORF">J7T54_001168</name>
</gene>